<reference evidence="15 26" key="13">
    <citation type="submission" date="2019-08" db="EMBL/GenBank/DDBJ databases">
        <title>Whole genome analysis of cultivated E. coli strains isolated from CD patients and healthy donors.</title>
        <authorList>
            <person name="Siniagina M.N."/>
            <person name="Markelova M.I."/>
            <person name="Laikov A.V."/>
            <person name="Boulygina E.A."/>
            <person name="Khusnutdinova D.R."/>
            <person name="Kharchenko A."/>
            <person name="Grigoryeva T.V."/>
        </authorList>
    </citation>
    <scope>NUCLEOTIDE SEQUENCE [LARGE SCALE GENOMIC DNA]</scope>
    <source>
        <strain evidence="15 26">1_45_11</strain>
    </source>
</reference>
<dbReference type="Proteomes" id="UP000309937">
    <property type="component" value="Unassembled WGS sequence"/>
</dbReference>
<evidence type="ECO:0000313" key="4">
    <source>
        <dbReference type="EMBL" id="AXO05528.1"/>
    </source>
</evidence>
<dbReference type="EMBL" id="RRGJ01000003">
    <property type="protein sequence ID" value="TJQ18020.1"/>
    <property type="molecule type" value="Genomic_DNA"/>
</dbReference>
<evidence type="ECO:0000313" key="8">
    <source>
        <dbReference type="EMBL" id="MQS33503.1"/>
    </source>
</evidence>
<evidence type="ECO:0000313" key="25">
    <source>
        <dbReference type="Proteomes" id="UP000309937"/>
    </source>
</evidence>
<reference evidence="10 16" key="1">
    <citation type="journal article" date="2015" name="Genome Announc.">
        <title>Draft Genome Sequences of Human-Pathogenic Escherichia coli O26:H11 Strains Carrying the stx2 Gene Only and Circulating in France.</title>
        <authorList>
            <person name="Delannoy S."/>
            <person name="Mariani-Kurkdjian P."/>
            <person name="Bonacorsi S."/>
            <person name="Liguori S."/>
            <person name="Ison S.A."/>
            <person name="Fach P."/>
        </authorList>
    </citation>
    <scope>NUCLEOTIDE SEQUENCE [LARGE SCALE GENOMIC DNA]</scope>
    <source>
        <strain evidence="10 16">34870</strain>
    </source>
</reference>
<evidence type="ECO:0000256" key="1">
    <source>
        <dbReference type="SAM" id="MobiDB-lite"/>
    </source>
</evidence>
<reference evidence="3 19" key="5">
    <citation type="journal article" date="2018" name="MBio">
        <title>Genomic Analysis of Hospital Plumbing Reveals Diverse Reservoir of Bacterial Plasmids Conferring Carbapenem Resistance.</title>
        <authorList>
            <consortium name="NISC Comparative Sequencing Program"/>
            <person name="Weingarten R.A."/>
            <person name="Johnson R.C."/>
            <person name="Conlan S."/>
            <person name="Ramsburg A.M."/>
            <person name="Dekker J.P."/>
            <person name="Lau A.F."/>
            <person name="Khil P."/>
            <person name="Odom R.T."/>
            <person name="Deming C."/>
            <person name="Park M."/>
            <person name="Thomas P.J."/>
            <person name="Henderson D.K."/>
            <person name="Palmore T.N."/>
            <person name="Segre J.A."/>
            <person name="Frank K.M."/>
        </authorList>
    </citation>
    <scope>NUCLEOTIDE SEQUENCE [LARGE SCALE GENOMIC DNA]</scope>
    <source>
        <strain evidence="3 19">ECONIH4</strain>
    </source>
</reference>
<dbReference type="EMBL" id="RNLZ01000046">
    <property type="protein sequence ID" value="MGE15894.1"/>
    <property type="molecule type" value="Genomic_DNA"/>
</dbReference>
<dbReference type="EMBL" id="RRNI01000081">
    <property type="protein sequence ID" value="TJH15218.1"/>
    <property type="molecule type" value="Genomic_DNA"/>
</dbReference>
<dbReference type="Proteomes" id="UP000256244">
    <property type="component" value="Chromosome"/>
</dbReference>
<proteinExistence type="predicted"/>
<evidence type="ECO:0000313" key="19">
    <source>
        <dbReference type="Proteomes" id="UP000239554"/>
    </source>
</evidence>
<evidence type="ECO:0000313" key="10">
    <source>
        <dbReference type="EMBL" id="PBN73149.1"/>
    </source>
</evidence>
<reference evidence="8 27" key="10">
    <citation type="journal article" date="2019" name="Microorganisms">
        <title>Characteristics of Carbapenem-Resistant and Colistin-Resistant Escherichia coli Co-Producing NDM-1 and MCR-1 from Pig Farms in China.</title>
        <authorList>
            <person name="Peng Z."/>
            <person name="Li X."/>
            <person name="Hu Z."/>
            <person name="Li Z."/>
            <person name="Lv Y."/>
            <person name="Lei M."/>
            <person name="Wu B."/>
            <person name="Chen H."/>
            <person name="Wang X."/>
        </authorList>
    </citation>
    <scope>NUCLEOTIDE SEQUENCE [LARGE SCALE GENOMIC DNA]</scope>
    <source>
        <strain evidence="8 27">RXD010</strain>
    </source>
</reference>
<evidence type="ECO:0000313" key="28">
    <source>
        <dbReference type="Proteomes" id="UP000533284"/>
    </source>
</evidence>
<dbReference type="Proteomes" id="UP000239554">
    <property type="component" value="Chromosome"/>
</dbReference>
<dbReference type="Proteomes" id="UP000234238">
    <property type="component" value="Chromosome"/>
</dbReference>
<evidence type="ECO:0000313" key="24">
    <source>
        <dbReference type="Proteomes" id="UP000306700"/>
    </source>
</evidence>
<evidence type="ECO:0000313" key="27">
    <source>
        <dbReference type="Proteomes" id="UP000460351"/>
    </source>
</evidence>
<accession>A0A1M3RRP8</accession>
<evidence type="ECO:0000313" key="9">
    <source>
        <dbReference type="EMBL" id="OWW55231.1"/>
    </source>
</evidence>
<name>A0A1M3RRP8_ECOLX</name>
<evidence type="ECO:0000313" key="2">
    <source>
        <dbReference type="EMBL" id="AUK02923.1"/>
    </source>
</evidence>
<reference evidence="10" key="2">
    <citation type="submission" date="2017-03" db="EMBL/GenBank/DDBJ databases">
        <title>The mobilome is the main driver of stx2-positive O26:H11 Escherichia coli strains evolution.</title>
        <authorList>
            <person name="Delannoy S."/>
            <person name="Mariani-Kurkdjian P."/>
            <person name="Webb H.E."/>
            <person name="Bonacorsi S."/>
            <person name="Fach P."/>
        </authorList>
    </citation>
    <scope>NUCLEOTIDE SEQUENCE</scope>
    <source>
        <strain evidence="10">34870</strain>
    </source>
</reference>
<reference evidence="11 22" key="8">
    <citation type="submission" date="2018-11" db="EMBL/GenBank/DDBJ databases">
        <title>E. coli isolates of the female bladder.</title>
        <authorList>
            <person name="Garretto A."/>
            <person name="Miller-Ensminger T."/>
            <person name="Wolfe A.J."/>
            <person name="Putonti C."/>
        </authorList>
    </citation>
    <scope>NUCLEOTIDE SEQUENCE [LARGE SCALE GENOMIC DNA]</scope>
    <source>
        <strain evidence="11 22">UMB1727</strain>
    </source>
</reference>
<evidence type="ECO:0000313" key="12">
    <source>
        <dbReference type="EMBL" id="RXC92000.1"/>
    </source>
</evidence>
<dbReference type="Proteomes" id="UP000533284">
    <property type="component" value="Unassembled WGS sequence"/>
</dbReference>
<dbReference type="Proteomes" id="UP000272662">
    <property type="component" value="Unassembled WGS sequence"/>
</dbReference>
<dbReference type="Proteomes" id="UP000460351">
    <property type="component" value="Unassembled WGS sequence"/>
</dbReference>
<evidence type="ECO:0000313" key="14">
    <source>
        <dbReference type="EMBL" id="TJQ18020.1"/>
    </source>
</evidence>
<reference evidence="24 25" key="9">
    <citation type="submission" date="2018-12" db="EMBL/GenBank/DDBJ databases">
        <title>Food and Water Safety Consortium.</title>
        <authorList>
            <person name="Tyson S."/>
            <person name="Peterson C.-L."/>
            <person name="Olson A."/>
            <person name="Tyler S."/>
            <person name="Cabral J."/>
            <person name="Lynch T."/>
            <person name="Knox N."/>
            <person name="Van Domselaar G."/>
            <person name="Graham M."/>
        </authorList>
    </citation>
    <scope>NUCLEOTIDE SEQUENCE [LARGE SCALE GENOMIC DNA]</scope>
    <source>
        <strain evidence="14 25">FWSEC0118</strain>
        <strain evidence="13 24">FWSEC0384</strain>
    </source>
</reference>
<evidence type="ECO:0000313" key="22">
    <source>
        <dbReference type="Proteomes" id="UP000272662"/>
    </source>
</evidence>
<dbReference type="Proteomes" id="UP000321295">
    <property type="component" value="Unassembled WGS sequence"/>
</dbReference>
<evidence type="ECO:0000313" key="17">
    <source>
        <dbReference type="Proteomes" id="UP000197270"/>
    </source>
</evidence>
<reference evidence="12 23" key="11">
    <citation type="submission" date="2019-01" db="EMBL/GenBank/DDBJ databases">
        <title>Genomic analysis of febrile catheter-associated UTI E. coli isolates.</title>
        <authorList>
            <person name="Potter R."/>
            <person name="Zou Z."/>
            <person name="Henderson J."/>
            <person name="Dantas G."/>
        </authorList>
    </citation>
    <scope>NUCLEOTIDE SEQUENCE [LARGE SCALE GENOMIC DNA]</scope>
    <source>
        <strain evidence="12 23">29_CAASB</strain>
    </source>
</reference>
<dbReference type="EMBL" id="SCJN01000759">
    <property type="protein sequence ID" value="RXC92000.1"/>
    <property type="molecule type" value="Genomic_DNA"/>
</dbReference>
<evidence type="ECO:0000313" key="7">
    <source>
        <dbReference type="EMBL" id="MGE15894.1"/>
    </source>
</evidence>
<evidence type="ECO:0000313" key="18">
    <source>
        <dbReference type="Proteomes" id="UP000234238"/>
    </source>
</evidence>
<dbReference type="EMBL" id="SQQU01000095">
    <property type="protein sequence ID" value="MQS33503.1"/>
    <property type="molecule type" value="Genomic_DNA"/>
</dbReference>
<reference evidence="7 21" key="7">
    <citation type="submission" date="2018-10" db="EMBL/GenBank/DDBJ databases">
        <authorList>
            <consortium name="NARMS: The National Antimicrobial Resistance Monitoring System"/>
        </authorList>
    </citation>
    <scope>NUCLEOTIDE SEQUENCE [LARGE SCALE GENOMIC DNA]</scope>
    <source>
        <strain evidence="7 21">CVM N17EC0060</strain>
    </source>
</reference>
<evidence type="ECO:0000313" key="5">
    <source>
        <dbReference type="EMBL" id="AXO07733.1"/>
    </source>
</evidence>
<dbReference type="EMBL" id="LDXE02000003">
    <property type="protein sequence ID" value="PBN73149.1"/>
    <property type="molecule type" value="Genomic_DNA"/>
</dbReference>
<evidence type="ECO:0000313" key="20">
    <source>
        <dbReference type="Proteomes" id="UP000256244"/>
    </source>
</evidence>
<dbReference type="AlphaFoldDB" id="A0A1M3RRP8"/>
<feature type="region of interest" description="Disordered" evidence="1">
    <location>
        <begin position="21"/>
        <end position="41"/>
    </location>
</feature>
<gene>
    <name evidence="10" type="ORF">ABE91_016045</name>
    <name evidence="3" type="ORF">C3F40_00320</name>
    <name evidence="13" type="ORF">C9160_26470</name>
    <name evidence="14" type="ORF">C9Z68_03240</name>
    <name evidence="9" type="ORF">CCS08_12070</name>
    <name evidence="2" type="ORF">CR538_22320</name>
    <name evidence="7" type="ORF">D9D43_20365</name>
    <name evidence="4" type="ORF">DS732_03695</name>
    <name evidence="5" type="ORF">DS732_15935</name>
    <name evidence="11" type="ORF">DU321_24040</name>
    <name evidence="8" type="ORF">E4K51_26110</name>
    <name evidence="12" type="ORF">EPS76_30570</name>
    <name evidence="6" type="ORF">FJQ40_27685</name>
    <name evidence="15" type="ORF">FV293_24195</name>
</gene>
<reference evidence="4 20" key="6">
    <citation type="submission" date="2018-08" db="EMBL/GenBank/DDBJ databases">
        <title>Complete genome sequencing and genomic characterization of five Escherichia coli strains co-producing MCR-1 and ESBLs from different origins in China.</title>
        <authorList>
            <person name="Bai L."/>
        </authorList>
    </citation>
    <scope>NUCLEOTIDE SEQUENCE [LARGE SCALE GENOMIC DNA]</scope>
    <source>
        <strain evidence="20">cq9</strain>
        <strain evidence="4">Cq9</strain>
    </source>
</reference>
<evidence type="ECO:0000313" key="26">
    <source>
        <dbReference type="Proteomes" id="UP000321295"/>
    </source>
</evidence>
<dbReference type="EMBL" id="RRVG01000045">
    <property type="protein sequence ID" value="RRL39675.1"/>
    <property type="molecule type" value="Genomic_DNA"/>
</dbReference>
<dbReference type="Proteomes" id="UP000036331">
    <property type="component" value="Unassembled WGS sequence"/>
</dbReference>
<dbReference type="Proteomes" id="UP000197270">
    <property type="component" value="Unassembled WGS sequence"/>
</dbReference>
<evidence type="ECO:0000313" key="3">
    <source>
        <dbReference type="EMBL" id="AUY00410.1"/>
    </source>
</evidence>
<evidence type="ECO:0000313" key="15">
    <source>
        <dbReference type="EMBL" id="TXQ29525.1"/>
    </source>
</evidence>
<dbReference type="Proteomes" id="UP000272336">
    <property type="component" value="Unassembled WGS sequence"/>
</dbReference>
<reference evidence="2 18" key="4">
    <citation type="submission" date="2017-10" db="EMBL/GenBank/DDBJ databases">
        <title>mcr-1 positive E.coli isolates in China.</title>
        <authorList>
            <person name="Li B."/>
            <person name="Wang X."/>
        </authorList>
    </citation>
    <scope>NUCLEOTIDE SEQUENCE [LARGE SCALE GENOMIC DNA]</scope>
    <source>
        <strain evidence="2 18">14EC029</strain>
    </source>
</reference>
<sequence length="61" mass="6596">MPGLTERPVCLPFRSPCVLSHAAPERRTAGTQTGKSQAGTSDRRVSVICLLIHHHHAAPEL</sequence>
<evidence type="ECO:0000313" key="13">
    <source>
        <dbReference type="EMBL" id="TJH15218.1"/>
    </source>
</evidence>
<dbReference type="EMBL" id="CP031546">
    <property type="protein sequence ID" value="AXO07733.1"/>
    <property type="molecule type" value="Genomic_DNA"/>
</dbReference>
<evidence type="ECO:0000313" key="21">
    <source>
        <dbReference type="Proteomes" id="UP000272336"/>
    </source>
</evidence>
<evidence type="ECO:0000313" key="6">
    <source>
        <dbReference type="EMBL" id="EFB1701044.1"/>
    </source>
</evidence>
<evidence type="ECO:0000313" key="23">
    <source>
        <dbReference type="Proteomes" id="UP000288730"/>
    </source>
</evidence>
<dbReference type="EMBL" id="VRXD01000050">
    <property type="protein sequence ID" value="TXQ29525.1"/>
    <property type="molecule type" value="Genomic_DNA"/>
</dbReference>
<dbReference type="EMBL" id="CP024141">
    <property type="protein sequence ID" value="AUK02923.1"/>
    <property type="molecule type" value="Genomic_DNA"/>
</dbReference>
<dbReference type="Proteomes" id="UP000306700">
    <property type="component" value="Unassembled WGS sequence"/>
</dbReference>
<evidence type="ECO:0000313" key="11">
    <source>
        <dbReference type="EMBL" id="RRL39675.1"/>
    </source>
</evidence>
<dbReference type="EMBL" id="CP026399">
    <property type="protein sequence ID" value="AUY00410.1"/>
    <property type="molecule type" value="Genomic_DNA"/>
</dbReference>
<reference evidence="6 28" key="12">
    <citation type="submission" date="2019-06" db="EMBL/GenBank/DDBJ databases">
        <authorList>
            <consortium name="GenomeTrakr network: Whole genome sequencing for foodborne pathogen traceback"/>
        </authorList>
    </citation>
    <scope>NUCLEOTIDE SEQUENCE [LARGE SCALE GENOMIC DNA]</scope>
    <source>
        <strain evidence="6 28">PSU-1847</strain>
    </source>
</reference>
<protein>
    <submittedName>
        <fullName evidence="11">Uncharacterized protein</fullName>
    </submittedName>
</protein>
<dbReference type="EMBL" id="AASDBN010000145">
    <property type="protein sequence ID" value="EFB1701044.1"/>
    <property type="molecule type" value="Genomic_DNA"/>
</dbReference>
<reference evidence="9 17" key="3">
    <citation type="submission" date="2017-05" db="EMBL/GenBank/DDBJ databases">
        <title>Sequencing of Escherichia coli that cause persistent and transient Mastitis.</title>
        <authorList>
            <person name="Thacker T.C."/>
            <person name="Lippolis J.D."/>
            <person name="Brunelle B.W."/>
            <person name="Casey T.A."/>
            <person name="Reinhardt T.A."/>
            <person name="Sacco R.E."/>
            <person name="Holman D.B."/>
        </authorList>
    </citation>
    <scope>NUCLEOTIDE SEQUENCE [LARGE SCALE GENOMIC DNA]</scope>
    <source>
        <strain evidence="9 17">ECA-B</strain>
    </source>
</reference>
<organism evidence="11 22">
    <name type="scientific">Escherichia coli</name>
    <dbReference type="NCBI Taxonomy" id="562"/>
    <lineage>
        <taxon>Bacteria</taxon>
        <taxon>Pseudomonadati</taxon>
        <taxon>Pseudomonadota</taxon>
        <taxon>Gammaproteobacteria</taxon>
        <taxon>Enterobacterales</taxon>
        <taxon>Enterobacteriaceae</taxon>
        <taxon>Escherichia</taxon>
    </lineage>
</organism>
<feature type="compositionally biased region" description="Polar residues" evidence="1">
    <location>
        <begin position="29"/>
        <end position="40"/>
    </location>
</feature>
<evidence type="ECO:0000313" key="16">
    <source>
        <dbReference type="Proteomes" id="UP000036331"/>
    </source>
</evidence>
<dbReference type="EMBL" id="NHTF01000031">
    <property type="protein sequence ID" value="OWW55231.1"/>
    <property type="molecule type" value="Genomic_DNA"/>
</dbReference>
<dbReference type="Proteomes" id="UP000288730">
    <property type="component" value="Unassembled WGS sequence"/>
</dbReference>
<dbReference type="EMBL" id="CP031546">
    <property type="protein sequence ID" value="AXO05528.1"/>
    <property type="molecule type" value="Genomic_DNA"/>
</dbReference>